<evidence type="ECO:0000313" key="2">
    <source>
        <dbReference type="EMBL" id="EDV28637.1"/>
    </source>
</evidence>
<name>B3RKT2_TRIAD</name>
<dbReference type="InterPro" id="IPR050302">
    <property type="entry name" value="Rab_GAP_TBC_domain"/>
</dbReference>
<evidence type="ECO:0000313" key="3">
    <source>
        <dbReference type="Proteomes" id="UP000009022"/>
    </source>
</evidence>
<dbReference type="GO" id="GO:0005886">
    <property type="term" value="C:plasma membrane"/>
    <property type="evidence" value="ECO:0000318"/>
    <property type="project" value="GO_Central"/>
</dbReference>
<dbReference type="InParanoid" id="B3RKT2"/>
<dbReference type="STRING" id="10228.B3RKT2"/>
<sequence>MQFDRFGFAIYGNTEESQDDIRYHDYDEGSVDSNFLTTQRVWEKIVNNWEKYTNGSPNKEMVKMVYHDLVDVNISEYCIDHAIITLSKYECSSSIESSNMTAKTAARISIMRQIMVDIGRSFPTHRKFMGDLAEGKEGRAQLFRLLMVYALYNPSIGYCQGMAFIAGMLLMHMNEEDAFWSMVSLFEKSKYLRGYFDKSLSRIHRNAEVFWRILEQKMPKLWHHLDDMKIHPLMFITQWFMTLYTSLPCWDTVLCIWDMTLFEGTSTLFRIAITIMMQLEDELLGATNLTDLMPCILKISPKIVKKSKFIPAVRKTVLPEWEIEAVQAIIHEDKADEVAKRKRLEPELDELGSRDKRSRIDETQAVVTSDNQVSESSLLQKLAGIISGTKEIKKHKARRTSQITPKRRQNDIRRRRAKPVMIEMKNLGNVKVDNLASNVSMLNNPLYSDAKSRSINNQENTFSFRKELNNDQLFKTARNDWFCSSAITNSPDVEMSDFNKQSVRLKLELENVD</sequence>
<dbReference type="GO" id="GO:0005096">
    <property type="term" value="F:GTPase activator activity"/>
    <property type="evidence" value="ECO:0000318"/>
    <property type="project" value="GO_Central"/>
</dbReference>
<dbReference type="eggNOG" id="KOG2221">
    <property type="taxonomic scope" value="Eukaryota"/>
</dbReference>
<dbReference type="EMBL" id="DS985241">
    <property type="protein sequence ID" value="EDV28637.1"/>
    <property type="molecule type" value="Genomic_DNA"/>
</dbReference>
<proteinExistence type="predicted"/>
<dbReference type="Proteomes" id="UP000009022">
    <property type="component" value="Unassembled WGS sequence"/>
</dbReference>
<dbReference type="AlphaFoldDB" id="B3RKT2"/>
<dbReference type="Pfam" id="PF00566">
    <property type="entry name" value="RabGAP-TBC"/>
    <property type="match status" value="1"/>
</dbReference>
<protein>
    <recommendedName>
        <fullName evidence="1">Rab-GAP TBC domain-containing protein</fullName>
    </recommendedName>
</protein>
<dbReference type="Gene3D" id="1.10.472.80">
    <property type="entry name" value="Ypt/Rab-GAP domain of gyp1p, domain 3"/>
    <property type="match status" value="1"/>
</dbReference>
<reference evidence="2 3" key="1">
    <citation type="journal article" date="2008" name="Nature">
        <title>The Trichoplax genome and the nature of placozoans.</title>
        <authorList>
            <person name="Srivastava M."/>
            <person name="Begovic E."/>
            <person name="Chapman J."/>
            <person name="Putnam N.H."/>
            <person name="Hellsten U."/>
            <person name="Kawashima T."/>
            <person name="Kuo A."/>
            <person name="Mitros T."/>
            <person name="Salamov A."/>
            <person name="Carpenter M.L."/>
            <person name="Signorovitch A.Y."/>
            <person name="Moreno M.A."/>
            <person name="Kamm K."/>
            <person name="Grimwood J."/>
            <person name="Schmutz J."/>
            <person name="Shapiro H."/>
            <person name="Grigoriev I.V."/>
            <person name="Buss L.W."/>
            <person name="Schierwater B."/>
            <person name="Dellaporta S.L."/>
            <person name="Rokhsar D.S."/>
        </authorList>
    </citation>
    <scope>NUCLEOTIDE SEQUENCE [LARGE SCALE GENOMIC DNA]</scope>
    <source>
        <strain evidence="2 3">Grell-BS-1999</strain>
    </source>
</reference>
<evidence type="ECO:0000259" key="1">
    <source>
        <dbReference type="PROSITE" id="PS50086"/>
    </source>
</evidence>
<accession>B3RKT2</accession>
<gene>
    <name evidence="2" type="ORF">TRIADDRAFT_51755</name>
</gene>
<dbReference type="Gene3D" id="1.10.8.270">
    <property type="entry name" value="putative rabgap domain of human tbc1 domain family member 14 like domains"/>
    <property type="match status" value="1"/>
</dbReference>
<dbReference type="RefSeq" id="XP_002107839.1">
    <property type="nucleotide sequence ID" value="XM_002107803.1"/>
</dbReference>
<dbReference type="CTD" id="6749849"/>
<keyword evidence="3" id="KW-1185">Reference proteome</keyword>
<dbReference type="FunFam" id="1.10.472.80:FF:000008">
    <property type="entry name" value="TBC1 domain family member 10A"/>
    <property type="match status" value="1"/>
</dbReference>
<dbReference type="KEGG" id="tad:TRIADDRAFT_51755"/>
<dbReference type="FunFam" id="1.10.8.270:FF:000124">
    <property type="entry name" value="Si:ch211-266k8.4"/>
    <property type="match status" value="1"/>
</dbReference>
<dbReference type="PANTHER" id="PTHR47219:SF9">
    <property type="entry name" value="GTPASE ACTIVATING PROTEIN AND CENTROSOME-ASSOCIATED, ISOFORM B"/>
    <property type="match status" value="1"/>
</dbReference>
<dbReference type="PhylomeDB" id="B3RKT2"/>
<dbReference type="SUPFAM" id="SSF47923">
    <property type="entry name" value="Ypt/Rab-GAP domain of gyp1p"/>
    <property type="match status" value="2"/>
</dbReference>
<dbReference type="InterPro" id="IPR000195">
    <property type="entry name" value="Rab-GAP-TBC_dom"/>
</dbReference>
<dbReference type="PROSITE" id="PS50086">
    <property type="entry name" value="TBC_RABGAP"/>
    <property type="match status" value="1"/>
</dbReference>
<dbReference type="GeneID" id="6749849"/>
<dbReference type="OrthoDB" id="294251at2759"/>
<dbReference type="InterPro" id="IPR035969">
    <property type="entry name" value="Rab-GAP_TBC_sf"/>
</dbReference>
<feature type="domain" description="Rab-GAP TBC" evidence="1">
    <location>
        <begin position="32"/>
        <end position="264"/>
    </location>
</feature>
<dbReference type="HOGENOM" id="CLU_531381_0_0_1"/>
<dbReference type="SMART" id="SM00164">
    <property type="entry name" value="TBC"/>
    <property type="match status" value="1"/>
</dbReference>
<dbReference type="PANTHER" id="PTHR47219">
    <property type="entry name" value="RAB GTPASE-ACTIVATING PROTEIN 1-LIKE"/>
    <property type="match status" value="1"/>
</dbReference>
<dbReference type="GO" id="GO:0005737">
    <property type="term" value="C:cytoplasm"/>
    <property type="evidence" value="ECO:0000318"/>
    <property type="project" value="GO_Central"/>
</dbReference>
<organism evidence="2 3">
    <name type="scientific">Trichoplax adhaerens</name>
    <name type="common">Trichoplax reptans</name>
    <dbReference type="NCBI Taxonomy" id="10228"/>
    <lineage>
        <taxon>Eukaryota</taxon>
        <taxon>Metazoa</taxon>
        <taxon>Placozoa</taxon>
        <taxon>Uniplacotomia</taxon>
        <taxon>Trichoplacea</taxon>
        <taxon>Trichoplacidae</taxon>
        <taxon>Trichoplax</taxon>
    </lineage>
</organism>